<evidence type="ECO:0000313" key="3">
    <source>
        <dbReference type="Proteomes" id="UP001499933"/>
    </source>
</evidence>
<keyword evidence="3" id="KW-1185">Reference proteome</keyword>
<feature type="region of interest" description="Disordered" evidence="1">
    <location>
        <begin position="1"/>
        <end position="44"/>
    </location>
</feature>
<dbReference type="EMBL" id="BAAAOG010000001">
    <property type="protein sequence ID" value="GAA1949508.1"/>
    <property type="molecule type" value="Genomic_DNA"/>
</dbReference>
<sequence length="222" mass="23077">MSNSGTQVDVGASTTTPGSGASHPHNDHHSPVPPVIQNPAVPAPDSCPLDRCDLPYDVVSPPDVTLADLASFRPDRPSLSGEPAGFGVVGMPANLVAAASEQHIRGTLLGWDVTVRFVPAGFVFEYGDGSTARTPTGGATWQRLGQAQFTPTVTSHVYAARGTYPVSAMVQYSASVDFGSGTWRPVEGYVTAASGGYDVRVLEVRTALVDKTCAENPHGPGC</sequence>
<name>A0ABP5BNH0_9MICO</name>
<comment type="caution">
    <text evidence="2">The sequence shown here is derived from an EMBL/GenBank/DDBJ whole genome shotgun (WGS) entry which is preliminary data.</text>
</comment>
<feature type="compositionally biased region" description="Polar residues" evidence="1">
    <location>
        <begin position="1"/>
        <end position="19"/>
    </location>
</feature>
<protein>
    <recommendedName>
        <fullName evidence="4">PKD domain-containing protein</fullName>
    </recommendedName>
</protein>
<reference evidence="3" key="1">
    <citation type="journal article" date="2019" name="Int. J. Syst. Evol. Microbiol.">
        <title>The Global Catalogue of Microorganisms (GCM) 10K type strain sequencing project: providing services to taxonomists for standard genome sequencing and annotation.</title>
        <authorList>
            <consortium name="The Broad Institute Genomics Platform"/>
            <consortium name="The Broad Institute Genome Sequencing Center for Infectious Disease"/>
            <person name="Wu L."/>
            <person name="Ma J."/>
        </authorList>
    </citation>
    <scope>NUCLEOTIDE SEQUENCE [LARGE SCALE GENOMIC DNA]</scope>
    <source>
        <strain evidence="3">JCM 14901</strain>
    </source>
</reference>
<dbReference type="RefSeq" id="WP_344091682.1">
    <property type="nucleotide sequence ID" value="NZ_BAAAOG010000001.1"/>
</dbReference>
<evidence type="ECO:0000256" key="1">
    <source>
        <dbReference type="SAM" id="MobiDB-lite"/>
    </source>
</evidence>
<proteinExistence type="predicted"/>
<dbReference type="Proteomes" id="UP001499933">
    <property type="component" value="Unassembled WGS sequence"/>
</dbReference>
<evidence type="ECO:0000313" key="2">
    <source>
        <dbReference type="EMBL" id="GAA1949508.1"/>
    </source>
</evidence>
<organism evidence="2 3">
    <name type="scientific">Microbacterium deminutum</name>
    <dbReference type="NCBI Taxonomy" id="344164"/>
    <lineage>
        <taxon>Bacteria</taxon>
        <taxon>Bacillati</taxon>
        <taxon>Actinomycetota</taxon>
        <taxon>Actinomycetes</taxon>
        <taxon>Micrococcales</taxon>
        <taxon>Microbacteriaceae</taxon>
        <taxon>Microbacterium</taxon>
    </lineage>
</organism>
<gene>
    <name evidence="2" type="ORF">GCM10009776_09390</name>
</gene>
<evidence type="ECO:0008006" key="4">
    <source>
        <dbReference type="Google" id="ProtNLM"/>
    </source>
</evidence>
<accession>A0ABP5BNH0</accession>